<feature type="region of interest" description="Disordered" evidence="15">
    <location>
        <begin position="355"/>
        <end position="441"/>
    </location>
</feature>
<dbReference type="AlphaFoldDB" id="A0A232LUG6"/>
<dbReference type="OrthoDB" id="14167at2759"/>
<evidence type="ECO:0000256" key="16">
    <source>
        <dbReference type="SAM" id="Phobius"/>
    </source>
</evidence>
<evidence type="ECO:0008006" key="21">
    <source>
        <dbReference type="Google" id="ProtNLM"/>
    </source>
</evidence>
<feature type="transmembrane region" description="Helical" evidence="16">
    <location>
        <begin position="552"/>
        <end position="577"/>
    </location>
</feature>
<dbReference type="InterPro" id="IPR027267">
    <property type="entry name" value="AH/BAR_dom_sf"/>
</dbReference>
<protein>
    <recommendedName>
        <fullName evidence="21">EXPERA domain-containing protein</fullName>
    </recommendedName>
</protein>
<dbReference type="Pfam" id="PF03114">
    <property type="entry name" value="BAR"/>
    <property type="match status" value="1"/>
</dbReference>
<feature type="region of interest" description="Disordered" evidence="15">
    <location>
        <begin position="279"/>
        <end position="336"/>
    </location>
</feature>
<keyword evidence="12" id="KW-0413">Isomerase</keyword>
<evidence type="ECO:0000256" key="4">
    <source>
        <dbReference type="ARBA" id="ARBA00022692"/>
    </source>
</evidence>
<feature type="compositionally biased region" description="Pro residues" evidence="15">
    <location>
        <begin position="409"/>
        <end position="428"/>
    </location>
</feature>
<feature type="region of interest" description="Disordered" evidence="15">
    <location>
        <begin position="230"/>
        <end position="253"/>
    </location>
</feature>
<evidence type="ECO:0000256" key="12">
    <source>
        <dbReference type="ARBA" id="ARBA00023235"/>
    </source>
</evidence>
<dbReference type="GO" id="GO:0000247">
    <property type="term" value="F:C-8 sterol isomerase activity"/>
    <property type="evidence" value="ECO:0007669"/>
    <property type="project" value="TreeGrafter"/>
</dbReference>
<feature type="domain" description="BAR" evidence="17">
    <location>
        <begin position="15"/>
        <end position="238"/>
    </location>
</feature>
<comment type="similarity">
    <text evidence="2">Belongs to the EBP family.</text>
</comment>
<dbReference type="Proteomes" id="UP000243515">
    <property type="component" value="Unassembled WGS sequence"/>
</dbReference>
<dbReference type="PROSITE" id="PS51751">
    <property type="entry name" value="EXPERA"/>
    <property type="match status" value="1"/>
</dbReference>
<feature type="coiled-coil region" evidence="14">
    <location>
        <begin position="127"/>
        <end position="196"/>
    </location>
</feature>
<organism evidence="19 20">
    <name type="scientific">Elaphomyces granulatus</name>
    <dbReference type="NCBI Taxonomy" id="519963"/>
    <lineage>
        <taxon>Eukaryota</taxon>
        <taxon>Fungi</taxon>
        <taxon>Dikarya</taxon>
        <taxon>Ascomycota</taxon>
        <taxon>Pezizomycotina</taxon>
        <taxon>Eurotiomycetes</taxon>
        <taxon>Eurotiomycetidae</taxon>
        <taxon>Eurotiales</taxon>
        <taxon>Elaphomycetaceae</taxon>
        <taxon>Elaphomyces</taxon>
    </lineage>
</organism>
<keyword evidence="3" id="KW-0444">Lipid biosynthesis</keyword>
<dbReference type="GO" id="GO:0016020">
    <property type="term" value="C:membrane"/>
    <property type="evidence" value="ECO:0007669"/>
    <property type="project" value="UniProtKB-SubCell"/>
</dbReference>
<evidence type="ECO:0000256" key="11">
    <source>
        <dbReference type="ARBA" id="ARBA00023221"/>
    </source>
</evidence>
<evidence type="ECO:0000256" key="8">
    <source>
        <dbReference type="ARBA" id="ARBA00023098"/>
    </source>
</evidence>
<dbReference type="Gene3D" id="1.20.1270.60">
    <property type="entry name" value="Arfaptin homology (AH) domain/BAR domain"/>
    <property type="match status" value="1"/>
</dbReference>
<evidence type="ECO:0000256" key="1">
    <source>
        <dbReference type="ARBA" id="ARBA00004141"/>
    </source>
</evidence>
<keyword evidence="14" id="KW-0175">Coiled coil</keyword>
<evidence type="ECO:0000259" key="17">
    <source>
        <dbReference type="PROSITE" id="PS51021"/>
    </source>
</evidence>
<keyword evidence="6 13" id="KW-1133">Transmembrane helix</keyword>
<feature type="compositionally biased region" description="Low complexity" evidence="15">
    <location>
        <begin position="381"/>
        <end position="393"/>
    </location>
</feature>
<feature type="compositionally biased region" description="Low complexity" evidence="15">
    <location>
        <begin position="429"/>
        <end position="439"/>
    </location>
</feature>
<keyword evidence="9 13" id="KW-0472">Membrane</keyword>
<keyword evidence="5" id="KW-0752">Steroid biosynthesis</keyword>
<dbReference type="GO" id="GO:0004769">
    <property type="term" value="F:steroid Delta-isomerase activity"/>
    <property type="evidence" value="ECO:0007669"/>
    <property type="project" value="TreeGrafter"/>
</dbReference>
<keyword evidence="10" id="KW-1207">Sterol metabolism</keyword>
<name>A0A232LUG6_9EURO</name>
<evidence type="ECO:0000256" key="2">
    <source>
        <dbReference type="ARBA" id="ARBA00008337"/>
    </source>
</evidence>
<comment type="subcellular location">
    <subcellularLocation>
        <location evidence="1">Membrane</location>
        <topology evidence="1">Multi-pass membrane protein</topology>
    </subcellularLocation>
</comment>
<dbReference type="InterPro" id="IPR004148">
    <property type="entry name" value="BAR_dom"/>
</dbReference>
<dbReference type="PANTHER" id="PTHR14207">
    <property type="entry name" value="STEROL ISOMERASE"/>
    <property type="match status" value="1"/>
</dbReference>
<evidence type="ECO:0000256" key="7">
    <source>
        <dbReference type="ARBA" id="ARBA00023011"/>
    </source>
</evidence>
<dbReference type="InterPro" id="IPR033118">
    <property type="entry name" value="EXPERA"/>
</dbReference>
<dbReference type="InterPro" id="IPR007905">
    <property type="entry name" value="EBP"/>
</dbReference>
<sequence length="677" mass="76819">MNVNKKFDRFKQWAGERMGAEAKTSVSDNFKALEEEMNRRHEGMDRMQKSMTAYVKAISKRNEGDDKEKVLPIAHLGSSMVSHGERDFDMHSEFAQSLILSGRTQERLARVQETYQAQATSSWLESMDRSLVQMKEYQAARKKLENRRLAYDASLAKMQKAKKEDFRVEEELRTQKAKYEEANEDVYRRMQDIRDAEADSIADLTTFMDAELNYHERCREVLLQLQNEWPASQAQSHTPSGRRPSRPRSNTAHSFHDRYEAVEEEPRPPVPELRTVMKASRAGSSNMIDPPRRDFSPEPGLQRPALSRAGTFEGPTQLRKDMSPGPQRLTRVPSDTFAIRMNRTTLRSVSTINADVDVDSPDDTASYWNNSPDRSHDERSVSPSPSRGSVHSRTASSTTVNSVGFAKKGPPPPPPPSRSKKPPPPPLPTKRTLSSSSSKATMLPTHPYHPIDLELADYVANEWDTLTLVSMFGAGCAAILSITYLVVKRVRPQVSTGDLWTIKWFVLCGCIHLLFEGYFAYNFRHMGSKQDLFGQLWKEYSLSDSRYQTQNAFVLCMETITAICWGPLSFVVAWTIITPKKQNPLRYPLQAIVSLGHLYGDVLYFATSLFDRYVLGLSYSRPEPLYFWGYFVFLNAVWIVVPAFLLYNSVMASGRAFQVAALEKTVMANNGRAKKAL</sequence>
<evidence type="ECO:0000256" key="13">
    <source>
        <dbReference type="PROSITE-ProRule" id="PRU01087"/>
    </source>
</evidence>
<evidence type="ECO:0000256" key="9">
    <source>
        <dbReference type="ARBA" id="ARBA00023136"/>
    </source>
</evidence>
<dbReference type="GO" id="GO:0016126">
    <property type="term" value="P:sterol biosynthetic process"/>
    <property type="evidence" value="ECO:0007669"/>
    <property type="project" value="UniProtKB-KW"/>
</dbReference>
<dbReference type="GO" id="GO:0047750">
    <property type="term" value="F:cholestenol delta-isomerase activity"/>
    <property type="evidence" value="ECO:0007669"/>
    <property type="project" value="InterPro"/>
</dbReference>
<evidence type="ECO:0000256" key="15">
    <source>
        <dbReference type="SAM" id="MobiDB-lite"/>
    </source>
</evidence>
<evidence type="ECO:0000256" key="14">
    <source>
        <dbReference type="SAM" id="Coils"/>
    </source>
</evidence>
<evidence type="ECO:0000256" key="10">
    <source>
        <dbReference type="ARBA" id="ARBA00023166"/>
    </source>
</evidence>
<evidence type="ECO:0000256" key="6">
    <source>
        <dbReference type="ARBA" id="ARBA00022989"/>
    </source>
</evidence>
<comment type="caution">
    <text evidence="19">The sequence shown here is derived from an EMBL/GenBank/DDBJ whole genome shotgun (WGS) entry which is preliminary data.</text>
</comment>
<feature type="transmembrane region" description="Helical" evidence="16">
    <location>
        <begin position="627"/>
        <end position="647"/>
    </location>
</feature>
<dbReference type="EMBL" id="NPHW01004552">
    <property type="protein sequence ID" value="OXV07795.1"/>
    <property type="molecule type" value="Genomic_DNA"/>
</dbReference>
<feature type="transmembrane region" description="Helical" evidence="16">
    <location>
        <begin position="499"/>
        <end position="521"/>
    </location>
</feature>
<proteinExistence type="inferred from homology"/>
<dbReference type="SUPFAM" id="SSF103657">
    <property type="entry name" value="BAR/IMD domain-like"/>
    <property type="match status" value="1"/>
</dbReference>
<dbReference type="PANTHER" id="PTHR14207:SF0">
    <property type="entry name" value="3-BETA-HYDROXYSTEROID-DELTA(8),DELTA(7)-ISOMERASE"/>
    <property type="match status" value="1"/>
</dbReference>
<keyword evidence="20" id="KW-1185">Reference proteome</keyword>
<keyword evidence="8" id="KW-0443">Lipid metabolism</keyword>
<dbReference type="CDD" id="cd07593">
    <property type="entry name" value="BAR_MUG137_fungi"/>
    <property type="match status" value="1"/>
</dbReference>
<evidence type="ECO:0000256" key="5">
    <source>
        <dbReference type="ARBA" id="ARBA00022955"/>
    </source>
</evidence>
<gene>
    <name evidence="19" type="ORF">Egran_04441</name>
</gene>
<dbReference type="SMART" id="SM00721">
    <property type="entry name" value="BAR"/>
    <property type="match status" value="1"/>
</dbReference>
<dbReference type="GO" id="GO:0005783">
    <property type="term" value="C:endoplasmic reticulum"/>
    <property type="evidence" value="ECO:0007669"/>
    <property type="project" value="TreeGrafter"/>
</dbReference>
<evidence type="ECO:0000259" key="18">
    <source>
        <dbReference type="PROSITE" id="PS51751"/>
    </source>
</evidence>
<feature type="transmembrane region" description="Helical" evidence="16">
    <location>
        <begin position="589"/>
        <end position="607"/>
    </location>
</feature>
<dbReference type="PROSITE" id="PS51021">
    <property type="entry name" value="BAR"/>
    <property type="match status" value="1"/>
</dbReference>
<keyword evidence="11" id="KW-0753">Steroid metabolism</keyword>
<keyword evidence="4 13" id="KW-0812">Transmembrane</keyword>
<evidence type="ECO:0000313" key="19">
    <source>
        <dbReference type="EMBL" id="OXV07795.1"/>
    </source>
</evidence>
<accession>A0A232LUG6</accession>
<evidence type="ECO:0000256" key="3">
    <source>
        <dbReference type="ARBA" id="ARBA00022516"/>
    </source>
</evidence>
<reference evidence="19 20" key="1">
    <citation type="journal article" date="2015" name="Environ. Microbiol.">
        <title>Metagenome sequence of Elaphomyces granulatus from sporocarp tissue reveals Ascomycota ectomycorrhizal fingerprints of genome expansion and a Proteobacteria-rich microbiome.</title>
        <authorList>
            <person name="Quandt C.A."/>
            <person name="Kohler A."/>
            <person name="Hesse C.N."/>
            <person name="Sharpton T.J."/>
            <person name="Martin F."/>
            <person name="Spatafora J.W."/>
        </authorList>
    </citation>
    <scope>NUCLEOTIDE SEQUENCE [LARGE SCALE GENOMIC DNA]</scope>
    <source>
        <strain evidence="19 20">OSC145934</strain>
    </source>
</reference>
<feature type="domain" description="EXPERA" evidence="18">
    <location>
        <begin position="497"/>
        <end position="646"/>
    </location>
</feature>
<dbReference type="Pfam" id="PF05241">
    <property type="entry name" value="EBP"/>
    <property type="match status" value="1"/>
</dbReference>
<evidence type="ECO:0000313" key="20">
    <source>
        <dbReference type="Proteomes" id="UP000243515"/>
    </source>
</evidence>
<keyword evidence="7" id="KW-0756">Sterol biosynthesis</keyword>
<feature type="transmembrane region" description="Helical" evidence="16">
    <location>
        <begin position="466"/>
        <end position="487"/>
    </location>
</feature>